<evidence type="ECO:0000259" key="4">
    <source>
        <dbReference type="PROSITE" id="PS50222"/>
    </source>
</evidence>
<dbReference type="FunFam" id="1.10.238.10:FF:000001">
    <property type="entry name" value="Calmodulin 1"/>
    <property type="match status" value="1"/>
</dbReference>
<keyword evidence="2" id="KW-0677">Repeat</keyword>
<dbReference type="GO" id="GO:0005509">
    <property type="term" value="F:calcium ion binding"/>
    <property type="evidence" value="ECO:0007669"/>
    <property type="project" value="InterPro"/>
</dbReference>
<organism evidence="5 6">
    <name type="scientific">Ceratodon purpureus</name>
    <name type="common">Fire moss</name>
    <name type="synonym">Dicranum purpureum</name>
    <dbReference type="NCBI Taxonomy" id="3225"/>
    <lineage>
        <taxon>Eukaryota</taxon>
        <taxon>Viridiplantae</taxon>
        <taxon>Streptophyta</taxon>
        <taxon>Embryophyta</taxon>
        <taxon>Bryophyta</taxon>
        <taxon>Bryophytina</taxon>
        <taxon>Bryopsida</taxon>
        <taxon>Dicranidae</taxon>
        <taxon>Pseudoditrichales</taxon>
        <taxon>Ditrichaceae</taxon>
        <taxon>Ceratodon</taxon>
    </lineage>
</organism>
<dbReference type="PANTHER" id="PTHR10891">
    <property type="entry name" value="EF-HAND CALCIUM-BINDING DOMAIN CONTAINING PROTEIN"/>
    <property type="match status" value="1"/>
</dbReference>
<dbReference type="InterPro" id="IPR002048">
    <property type="entry name" value="EF_hand_dom"/>
</dbReference>
<accession>A0A8T0I0S2</accession>
<dbReference type="SUPFAM" id="SSF47473">
    <property type="entry name" value="EF-hand"/>
    <property type="match status" value="1"/>
</dbReference>
<protein>
    <recommendedName>
        <fullName evidence="4">EF-hand domain-containing protein</fullName>
    </recommendedName>
</protein>
<dbReference type="PROSITE" id="PS00018">
    <property type="entry name" value="EF_HAND_1"/>
    <property type="match status" value="4"/>
</dbReference>
<feature type="domain" description="EF-hand" evidence="4">
    <location>
        <begin position="17"/>
        <end position="52"/>
    </location>
</feature>
<dbReference type="InterPro" id="IPR039647">
    <property type="entry name" value="EF_hand_pair_protein_CML-like"/>
</dbReference>
<evidence type="ECO:0000256" key="2">
    <source>
        <dbReference type="ARBA" id="ARBA00022737"/>
    </source>
</evidence>
<reference evidence="5" key="1">
    <citation type="submission" date="2020-06" db="EMBL/GenBank/DDBJ databases">
        <title>WGS assembly of Ceratodon purpureus strain R40.</title>
        <authorList>
            <person name="Carey S.B."/>
            <person name="Jenkins J."/>
            <person name="Shu S."/>
            <person name="Lovell J.T."/>
            <person name="Sreedasyam A."/>
            <person name="Maumus F."/>
            <person name="Tiley G.P."/>
            <person name="Fernandez-Pozo N."/>
            <person name="Barry K."/>
            <person name="Chen C."/>
            <person name="Wang M."/>
            <person name="Lipzen A."/>
            <person name="Daum C."/>
            <person name="Saski C.A."/>
            <person name="Payton A.C."/>
            <person name="Mcbreen J.C."/>
            <person name="Conrad R.E."/>
            <person name="Kollar L.M."/>
            <person name="Olsson S."/>
            <person name="Huttunen S."/>
            <person name="Landis J.B."/>
            <person name="Wickett N.J."/>
            <person name="Johnson M.G."/>
            <person name="Rensing S.A."/>
            <person name="Grimwood J."/>
            <person name="Schmutz J."/>
            <person name="Mcdaniel S.F."/>
        </authorList>
    </citation>
    <scope>NUCLEOTIDE SEQUENCE</scope>
    <source>
        <strain evidence="5">R40</strain>
    </source>
</reference>
<name>A0A8T0I0S2_CERPU</name>
<evidence type="ECO:0000313" key="5">
    <source>
        <dbReference type="EMBL" id="KAG0577070.1"/>
    </source>
</evidence>
<sequence>MAFVTECETHGRKPSQELLKELSDAFEFFDLNGDGKLSIQELGTVVRELGDAVTEEELQMLIKRVDSDGDGQLDLCEFIELNTQAISTCSSLDSESFGCSDGESDALAAAFNKFDTNKDGFISPEELHKVLGAFGEEKFSLEECRCMIKSVDDNGDQVMSLLEFQALMNDNRGPFSAA</sequence>
<feature type="domain" description="EF-hand" evidence="4">
    <location>
        <begin position="53"/>
        <end position="88"/>
    </location>
</feature>
<dbReference type="CDD" id="cd00051">
    <property type="entry name" value="EFh"/>
    <property type="match status" value="2"/>
</dbReference>
<keyword evidence="1" id="KW-0479">Metal-binding</keyword>
<gene>
    <name evidence="5" type="ORF">KC19_5G128600</name>
</gene>
<keyword evidence="3" id="KW-0106">Calcium</keyword>
<dbReference type="InterPro" id="IPR011992">
    <property type="entry name" value="EF-hand-dom_pair"/>
</dbReference>
<feature type="domain" description="EF-hand" evidence="4">
    <location>
        <begin position="139"/>
        <end position="174"/>
    </location>
</feature>
<dbReference type="SMART" id="SM00054">
    <property type="entry name" value="EFh"/>
    <property type="match status" value="4"/>
</dbReference>
<dbReference type="AlphaFoldDB" id="A0A8T0I0S2"/>
<feature type="domain" description="EF-hand" evidence="4">
    <location>
        <begin position="102"/>
        <end position="137"/>
    </location>
</feature>
<evidence type="ECO:0000256" key="1">
    <source>
        <dbReference type="ARBA" id="ARBA00022723"/>
    </source>
</evidence>
<dbReference type="PROSITE" id="PS50222">
    <property type="entry name" value="EF_HAND_2"/>
    <property type="match status" value="4"/>
</dbReference>
<keyword evidence="6" id="KW-1185">Reference proteome</keyword>
<dbReference type="Proteomes" id="UP000822688">
    <property type="component" value="Chromosome 5"/>
</dbReference>
<dbReference type="EMBL" id="CM026425">
    <property type="protein sequence ID" value="KAG0577070.1"/>
    <property type="molecule type" value="Genomic_DNA"/>
</dbReference>
<proteinExistence type="predicted"/>
<comment type="caution">
    <text evidence="5">The sequence shown here is derived from an EMBL/GenBank/DDBJ whole genome shotgun (WGS) entry which is preliminary data.</text>
</comment>
<evidence type="ECO:0000256" key="3">
    <source>
        <dbReference type="ARBA" id="ARBA00022837"/>
    </source>
</evidence>
<dbReference type="InterPro" id="IPR018247">
    <property type="entry name" value="EF_Hand_1_Ca_BS"/>
</dbReference>
<dbReference type="Gene3D" id="1.10.238.10">
    <property type="entry name" value="EF-hand"/>
    <property type="match status" value="2"/>
</dbReference>
<dbReference type="Pfam" id="PF13499">
    <property type="entry name" value="EF-hand_7"/>
    <property type="match status" value="2"/>
</dbReference>
<evidence type="ECO:0000313" key="6">
    <source>
        <dbReference type="Proteomes" id="UP000822688"/>
    </source>
</evidence>